<keyword evidence="2" id="KW-1185">Reference proteome</keyword>
<proteinExistence type="predicted"/>
<protein>
    <submittedName>
        <fullName evidence="1">Uncharacterized protein</fullName>
    </submittedName>
</protein>
<accession>A0AAV6UWL5</accession>
<comment type="caution">
    <text evidence="1">The sequence shown here is derived from an EMBL/GenBank/DDBJ whole genome shotgun (WGS) entry which is preliminary data.</text>
</comment>
<evidence type="ECO:0000313" key="1">
    <source>
        <dbReference type="EMBL" id="KAG8188222.1"/>
    </source>
</evidence>
<dbReference type="AlphaFoldDB" id="A0AAV6UWL5"/>
<name>A0AAV6UWL5_9ARAC</name>
<gene>
    <name evidence="1" type="ORF">JTE90_021243</name>
</gene>
<organism evidence="1 2">
    <name type="scientific">Oedothorax gibbosus</name>
    <dbReference type="NCBI Taxonomy" id="931172"/>
    <lineage>
        <taxon>Eukaryota</taxon>
        <taxon>Metazoa</taxon>
        <taxon>Ecdysozoa</taxon>
        <taxon>Arthropoda</taxon>
        <taxon>Chelicerata</taxon>
        <taxon>Arachnida</taxon>
        <taxon>Araneae</taxon>
        <taxon>Araneomorphae</taxon>
        <taxon>Entelegynae</taxon>
        <taxon>Araneoidea</taxon>
        <taxon>Linyphiidae</taxon>
        <taxon>Erigoninae</taxon>
        <taxon>Oedothorax</taxon>
    </lineage>
</organism>
<dbReference type="EMBL" id="JAFNEN010000246">
    <property type="protein sequence ID" value="KAG8188222.1"/>
    <property type="molecule type" value="Genomic_DNA"/>
</dbReference>
<reference evidence="1 2" key="1">
    <citation type="journal article" date="2022" name="Nat. Ecol. Evol.">
        <title>A masculinizing supergene underlies an exaggerated male reproductive morph in a spider.</title>
        <authorList>
            <person name="Hendrickx F."/>
            <person name="De Corte Z."/>
            <person name="Sonet G."/>
            <person name="Van Belleghem S.M."/>
            <person name="Kostlbacher S."/>
            <person name="Vangestel C."/>
        </authorList>
    </citation>
    <scope>NUCLEOTIDE SEQUENCE [LARGE SCALE GENOMIC DNA]</scope>
    <source>
        <strain evidence="1">W744_W776</strain>
    </source>
</reference>
<sequence length="122" mass="13771">MDHCDHPQVRVDLRHSSAEEGRSRFGNLGGRLQRPANLSHPSGHLSAGGNNVRLVASRNGRFTYEATMKQFQSENDRQERGVWLENINKDISIQSRNLDSNSNILEENATRFAIRGTKVQTN</sequence>
<dbReference type="Proteomes" id="UP000827092">
    <property type="component" value="Unassembled WGS sequence"/>
</dbReference>
<evidence type="ECO:0000313" key="2">
    <source>
        <dbReference type="Proteomes" id="UP000827092"/>
    </source>
</evidence>